<feature type="signal peptide" evidence="2">
    <location>
        <begin position="1"/>
        <end position="17"/>
    </location>
</feature>
<accession>A0A0A9A7P4</accession>
<proteinExistence type="predicted"/>
<keyword evidence="2" id="KW-0732">Signal</keyword>
<organism evidence="3">
    <name type="scientific">Arundo donax</name>
    <name type="common">Giant reed</name>
    <name type="synonym">Donax arundinaceus</name>
    <dbReference type="NCBI Taxonomy" id="35708"/>
    <lineage>
        <taxon>Eukaryota</taxon>
        <taxon>Viridiplantae</taxon>
        <taxon>Streptophyta</taxon>
        <taxon>Embryophyta</taxon>
        <taxon>Tracheophyta</taxon>
        <taxon>Spermatophyta</taxon>
        <taxon>Magnoliopsida</taxon>
        <taxon>Liliopsida</taxon>
        <taxon>Poales</taxon>
        <taxon>Poaceae</taxon>
        <taxon>PACMAD clade</taxon>
        <taxon>Arundinoideae</taxon>
        <taxon>Arundineae</taxon>
        <taxon>Arundo</taxon>
    </lineage>
</organism>
<evidence type="ECO:0000313" key="3">
    <source>
        <dbReference type="EMBL" id="JAD45973.1"/>
    </source>
</evidence>
<reference evidence="3" key="1">
    <citation type="submission" date="2014-09" db="EMBL/GenBank/DDBJ databases">
        <authorList>
            <person name="Magalhaes I.L.F."/>
            <person name="Oliveira U."/>
            <person name="Santos F.R."/>
            <person name="Vidigal T.H.D.A."/>
            <person name="Brescovit A.D."/>
            <person name="Santos A.J."/>
        </authorList>
    </citation>
    <scope>NUCLEOTIDE SEQUENCE</scope>
    <source>
        <tissue evidence="3">Shoot tissue taken approximately 20 cm above the soil surface</tissue>
    </source>
</reference>
<name>A0A0A9A7P4_ARUDO</name>
<evidence type="ECO:0000256" key="1">
    <source>
        <dbReference type="SAM" id="MobiDB-lite"/>
    </source>
</evidence>
<feature type="chain" id="PRO_5002062491" evidence="2">
    <location>
        <begin position="18"/>
        <end position="111"/>
    </location>
</feature>
<dbReference type="AlphaFoldDB" id="A0A0A9A7P4"/>
<sequence>MAGWVGGLPVLPCAATALGPAAGGGGNRRRNRLQHSGKVQAGEPADGDEGSGIGVHLACAGGVGHLAFPALLSPLHPSAAARRSLRADGCDKGGQIRVEWRPMAEPEGALP</sequence>
<evidence type="ECO:0000256" key="2">
    <source>
        <dbReference type="SAM" id="SignalP"/>
    </source>
</evidence>
<protein>
    <submittedName>
        <fullName evidence="3">Uncharacterized protein</fullName>
    </submittedName>
</protein>
<reference evidence="3" key="2">
    <citation type="journal article" date="2015" name="Data Brief">
        <title>Shoot transcriptome of the giant reed, Arundo donax.</title>
        <authorList>
            <person name="Barrero R.A."/>
            <person name="Guerrero F.D."/>
            <person name="Moolhuijzen P."/>
            <person name="Goolsby J.A."/>
            <person name="Tidwell J."/>
            <person name="Bellgard S.E."/>
            <person name="Bellgard M.I."/>
        </authorList>
    </citation>
    <scope>NUCLEOTIDE SEQUENCE</scope>
    <source>
        <tissue evidence="3">Shoot tissue taken approximately 20 cm above the soil surface</tissue>
    </source>
</reference>
<dbReference type="EMBL" id="GBRH01251922">
    <property type="protein sequence ID" value="JAD45973.1"/>
    <property type="molecule type" value="Transcribed_RNA"/>
</dbReference>
<feature type="region of interest" description="Disordered" evidence="1">
    <location>
        <begin position="19"/>
        <end position="51"/>
    </location>
</feature>